<dbReference type="SUPFAM" id="SSF49899">
    <property type="entry name" value="Concanavalin A-like lectins/glucanases"/>
    <property type="match status" value="1"/>
</dbReference>
<dbReference type="InterPro" id="IPR043136">
    <property type="entry name" value="B30.2/SPRY_sf"/>
</dbReference>
<dbReference type="Pfam" id="PF00622">
    <property type="entry name" value="SPRY"/>
    <property type="match status" value="1"/>
</dbReference>
<reference evidence="3" key="1">
    <citation type="submission" date="2021-01" db="EMBL/GenBank/DDBJ databases">
        <authorList>
            <person name="Corre E."/>
            <person name="Pelletier E."/>
            <person name="Niang G."/>
            <person name="Scheremetjew M."/>
            <person name="Finn R."/>
            <person name="Kale V."/>
            <person name="Holt S."/>
            <person name="Cochrane G."/>
            <person name="Meng A."/>
            <person name="Brown T."/>
            <person name="Cohen L."/>
        </authorList>
    </citation>
    <scope>NUCLEOTIDE SEQUENCE</scope>
    <source>
        <strain evidence="3">CCMP2058</strain>
    </source>
</reference>
<sequence>MTNASTGAPRKIRLVISPNSKRNVKRPIIFALREGVSGRAVLDSLMKSASKKLCYKAKRLFTRDGAPLDEKSIISYLDEVGDGATVIVTRKKGESVPVSPSSSPAMKPSAVPPPVLRRRESHEDNLRQYLSPVFEHNLGKAVVNIITAYAKNCQCFDSNLPGNSARLFPSIHHGPYTTVMKVSPQRKKWREKSHKITALGYGLIQGTITQLTFRIDRMQGEGARLAVGVVDPRYYKQRSGSQYGVGDCSNSWGLGCDGMFRHKGKVIKLMDAQGRTPSWKEGQDVGISINPMAGKLAFFVGRKQYRVNPRSVNLPSVLAVGVSLNNTGDQVTFMEWTEQPSMQYSPFHLSFHKDTDDIPELQI</sequence>
<feature type="compositionally biased region" description="Low complexity" evidence="1">
    <location>
        <begin position="95"/>
        <end position="109"/>
    </location>
</feature>
<dbReference type="InterPro" id="IPR003877">
    <property type="entry name" value="SPRY_dom"/>
</dbReference>
<dbReference type="InterPro" id="IPR013320">
    <property type="entry name" value="ConA-like_dom_sf"/>
</dbReference>
<dbReference type="AlphaFoldDB" id="A0A7S0D9Z4"/>
<gene>
    <name evidence="3" type="ORF">LAMO00422_LOCUS9266</name>
</gene>
<evidence type="ECO:0000259" key="2">
    <source>
        <dbReference type="Pfam" id="PF00622"/>
    </source>
</evidence>
<dbReference type="Gene3D" id="2.60.120.920">
    <property type="match status" value="1"/>
</dbReference>
<dbReference type="EMBL" id="HBEM01013430">
    <property type="protein sequence ID" value="CAD8447849.1"/>
    <property type="molecule type" value="Transcribed_RNA"/>
</dbReference>
<evidence type="ECO:0000256" key="1">
    <source>
        <dbReference type="SAM" id="MobiDB-lite"/>
    </source>
</evidence>
<proteinExistence type="predicted"/>
<feature type="domain" description="SPRY" evidence="2">
    <location>
        <begin position="214"/>
        <end position="333"/>
    </location>
</feature>
<feature type="region of interest" description="Disordered" evidence="1">
    <location>
        <begin position="93"/>
        <end position="114"/>
    </location>
</feature>
<accession>A0A7S0D9Z4</accession>
<name>A0A7S0D9Z4_9EUKA</name>
<protein>
    <recommendedName>
        <fullName evidence="2">SPRY domain-containing protein</fullName>
    </recommendedName>
</protein>
<organism evidence="3">
    <name type="scientific">Amorphochlora amoebiformis</name>
    <dbReference type="NCBI Taxonomy" id="1561963"/>
    <lineage>
        <taxon>Eukaryota</taxon>
        <taxon>Sar</taxon>
        <taxon>Rhizaria</taxon>
        <taxon>Cercozoa</taxon>
        <taxon>Chlorarachniophyceae</taxon>
        <taxon>Amorphochlora</taxon>
    </lineage>
</organism>
<evidence type="ECO:0000313" key="3">
    <source>
        <dbReference type="EMBL" id="CAD8447849.1"/>
    </source>
</evidence>